<accession>A0A4R6X205</accession>
<evidence type="ECO:0000259" key="2">
    <source>
        <dbReference type="Pfam" id="PF25455"/>
    </source>
</evidence>
<dbReference type="Gene3D" id="3.30.1360.120">
    <property type="entry name" value="Probable tRNA modification gtpase trme, domain 1"/>
    <property type="match status" value="1"/>
</dbReference>
<dbReference type="Proteomes" id="UP000295783">
    <property type="component" value="Unassembled WGS sequence"/>
</dbReference>
<dbReference type="OrthoDB" id="9796287at2"/>
<sequence>MSDKAFFEISTERAVLGIGGADRATFLQGLISNDTTRIGDSCAIFAALLTPQGKFAFDLMLVGDGERYLVDAEAGRRADLLKRLKMFKLRSQVTLDDLDADLVVVHLFGGDTLARLGLAAEPGQAKRLAGGVVFVDPRLATLGARSFLPRASAQQTLQELGFEAAAPGAFRQHRYGLGVPEGSTDLTPDKSILLECGFDEMHGIDWQKGCYMGQELTARTKYRGLVRKRLLPVRFEGPALVPGTILDSGGKEAGEVRAVDGSVGLALIRLEHLDALKGAGLSHFGTSVIADVPGWMKLPEPV</sequence>
<dbReference type="SUPFAM" id="SSF103025">
    <property type="entry name" value="Folate-binding domain"/>
    <property type="match status" value="1"/>
</dbReference>
<dbReference type="PANTHER" id="PTHR22602:SF0">
    <property type="entry name" value="TRANSFERASE CAF17, MITOCHONDRIAL-RELATED"/>
    <property type="match status" value="1"/>
</dbReference>
<proteinExistence type="predicted"/>
<organism evidence="3 4">
    <name type="scientific">Dongia mobilis</name>
    <dbReference type="NCBI Taxonomy" id="578943"/>
    <lineage>
        <taxon>Bacteria</taxon>
        <taxon>Pseudomonadati</taxon>
        <taxon>Pseudomonadota</taxon>
        <taxon>Alphaproteobacteria</taxon>
        <taxon>Rhodospirillales</taxon>
        <taxon>Dongiaceae</taxon>
        <taxon>Dongia</taxon>
    </lineage>
</organism>
<dbReference type="InterPro" id="IPR017703">
    <property type="entry name" value="YgfZ/GCV_T_CS"/>
</dbReference>
<dbReference type="EMBL" id="SNYW01000006">
    <property type="protein sequence ID" value="TDQ84498.1"/>
    <property type="molecule type" value="Genomic_DNA"/>
</dbReference>
<protein>
    <recommendedName>
        <fullName evidence="2">CAF17 C-terminal domain-containing protein</fullName>
    </recommendedName>
</protein>
<feature type="domain" description="CAF17 C-terminal" evidence="2">
    <location>
        <begin position="227"/>
        <end position="297"/>
    </location>
</feature>
<keyword evidence="4" id="KW-1185">Reference proteome</keyword>
<gene>
    <name evidence="3" type="ORF">A8950_1055</name>
</gene>
<dbReference type="InterPro" id="IPR027266">
    <property type="entry name" value="TrmE/GcvT-like"/>
</dbReference>
<dbReference type="InterPro" id="IPR045179">
    <property type="entry name" value="YgfZ/GcvT"/>
</dbReference>
<evidence type="ECO:0000313" key="3">
    <source>
        <dbReference type="EMBL" id="TDQ84498.1"/>
    </source>
</evidence>
<reference evidence="3 4" key="1">
    <citation type="submission" date="2019-03" db="EMBL/GenBank/DDBJ databases">
        <title>Genomic Encyclopedia of Type Strains, Phase III (KMG-III): the genomes of soil and plant-associated and newly described type strains.</title>
        <authorList>
            <person name="Whitman W."/>
        </authorList>
    </citation>
    <scope>NUCLEOTIDE SEQUENCE [LARGE SCALE GENOMIC DNA]</scope>
    <source>
        <strain evidence="3 4">CGMCC 1.7660</strain>
    </source>
</reference>
<evidence type="ECO:0000313" key="4">
    <source>
        <dbReference type="Proteomes" id="UP000295783"/>
    </source>
</evidence>
<dbReference type="GO" id="GO:0016226">
    <property type="term" value="P:iron-sulfur cluster assembly"/>
    <property type="evidence" value="ECO:0007669"/>
    <property type="project" value="TreeGrafter"/>
</dbReference>
<dbReference type="NCBIfam" id="TIGR03317">
    <property type="entry name" value="ygfZ_signature"/>
    <property type="match status" value="1"/>
</dbReference>
<keyword evidence="1" id="KW-0809">Transit peptide</keyword>
<dbReference type="InterPro" id="IPR057460">
    <property type="entry name" value="CAF17_C"/>
</dbReference>
<dbReference type="AlphaFoldDB" id="A0A4R6X205"/>
<dbReference type="RefSeq" id="WP_133612519.1">
    <property type="nucleotide sequence ID" value="NZ_SNYW01000006.1"/>
</dbReference>
<comment type="caution">
    <text evidence="3">The sequence shown here is derived from an EMBL/GenBank/DDBJ whole genome shotgun (WGS) entry which is preliminary data.</text>
</comment>
<evidence type="ECO:0000256" key="1">
    <source>
        <dbReference type="ARBA" id="ARBA00022946"/>
    </source>
</evidence>
<name>A0A4R6X205_9PROT</name>
<dbReference type="Pfam" id="PF25455">
    <property type="entry name" value="Beta-barrel_CAF17_C"/>
    <property type="match status" value="1"/>
</dbReference>
<dbReference type="PANTHER" id="PTHR22602">
    <property type="entry name" value="TRANSFERASE CAF17, MITOCHONDRIAL-RELATED"/>
    <property type="match status" value="1"/>
</dbReference>